<dbReference type="Proteomes" id="UP000249304">
    <property type="component" value="Unassembled WGS sequence"/>
</dbReference>
<dbReference type="GO" id="GO:0003677">
    <property type="term" value="F:DNA binding"/>
    <property type="evidence" value="ECO:0007669"/>
    <property type="project" value="InterPro"/>
</dbReference>
<comment type="caution">
    <text evidence="3">The sequence shown here is derived from an EMBL/GenBank/DDBJ whole genome shotgun (WGS) entry which is preliminary data.</text>
</comment>
<protein>
    <recommendedName>
        <fullName evidence="2">Tyr recombinase domain-containing protein</fullName>
    </recommendedName>
</protein>
<accession>A0A2W2EBE0</accession>
<evidence type="ECO:0000259" key="2">
    <source>
        <dbReference type="PROSITE" id="PS51898"/>
    </source>
</evidence>
<dbReference type="GO" id="GO:0006310">
    <property type="term" value="P:DNA recombination"/>
    <property type="evidence" value="ECO:0007669"/>
    <property type="project" value="UniProtKB-KW"/>
</dbReference>
<sequence>MRGTGVRAEEYARLRVEDVAITPRTGVVRLFGKGDQVRTVPIAPPAHECLTTWLEDRAELPALPKKAVLAERVGDGLVGRQAAARSPSTA</sequence>
<dbReference type="InterPro" id="IPR011010">
    <property type="entry name" value="DNA_brk_join_enz"/>
</dbReference>
<dbReference type="EMBL" id="POUD01000033">
    <property type="protein sequence ID" value="PZG19833.1"/>
    <property type="molecule type" value="Genomic_DNA"/>
</dbReference>
<organism evidence="3 4">
    <name type="scientific">Nonomuraea aridisoli</name>
    <dbReference type="NCBI Taxonomy" id="2070368"/>
    <lineage>
        <taxon>Bacteria</taxon>
        <taxon>Bacillati</taxon>
        <taxon>Actinomycetota</taxon>
        <taxon>Actinomycetes</taxon>
        <taxon>Streptosporangiales</taxon>
        <taxon>Streptosporangiaceae</taxon>
        <taxon>Nonomuraea</taxon>
    </lineage>
</organism>
<feature type="domain" description="Tyr recombinase" evidence="2">
    <location>
        <begin position="1"/>
        <end position="90"/>
    </location>
</feature>
<dbReference type="RefSeq" id="WP_111178838.1">
    <property type="nucleotide sequence ID" value="NZ_POUD01000033.1"/>
</dbReference>
<keyword evidence="1" id="KW-0233">DNA recombination</keyword>
<reference evidence="3 4" key="1">
    <citation type="submission" date="2018-01" db="EMBL/GenBank/DDBJ databases">
        <title>Draft genome sequence of Nonomuraea sp. KC333.</title>
        <authorList>
            <person name="Sahin N."/>
            <person name="Saygin H."/>
            <person name="Ay H."/>
        </authorList>
    </citation>
    <scope>NUCLEOTIDE SEQUENCE [LARGE SCALE GENOMIC DNA]</scope>
    <source>
        <strain evidence="3 4">KC333</strain>
    </source>
</reference>
<dbReference type="AlphaFoldDB" id="A0A2W2EBE0"/>
<evidence type="ECO:0000313" key="4">
    <source>
        <dbReference type="Proteomes" id="UP000249304"/>
    </source>
</evidence>
<proteinExistence type="predicted"/>
<keyword evidence="4" id="KW-1185">Reference proteome</keyword>
<dbReference type="PROSITE" id="PS51898">
    <property type="entry name" value="TYR_RECOMBINASE"/>
    <property type="match status" value="1"/>
</dbReference>
<dbReference type="GO" id="GO:0015074">
    <property type="term" value="P:DNA integration"/>
    <property type="evidence" value="ECO:0007669"/>
    <property type="project" value="InterPro"/>
</dbReference>
<dbReference type="SUPFAM" id="SSF56349">
    <property type="entry name" value="DNA breaking-rejoining enzymes"/>
    <property type="match status" value="1"/>
</dbReference>
<dbReference type="InterPro" id="IPR002104">
    <property type="entry name" value="Integrase_catalytic"/>
</dbReference>
<dbReference type="Gene3D" id="1.10.443.10">
    <property type="entry name" value="Intergrase catalytic core"/>
    <property type="match status" value="1"/>
</dbReference>
<name>A0A2W2EBE0_9ACTN</name>
<gene>
    <name evidence="3" type="ORF">C1J01_11000</name>
</gene>
<dbReference type="OrthoDB" id="3216862at2"/>
<dbReference type="InterPro" id="IPR013762">
    <property type="entry name" value="Integrase-like_cat_sf"/>
</dbReference>
<evidence type="ECO:0000313" key="3">
    <source>
        <dbReference type="EMBL" id="PZG19833.1"/>
    </source>
</evidence>
<dbReference type="Pfam" id="PF00589">
    <property type="entry name" value="Phage_integrase"/>
    <property type="match status" value="1"/>
</dbReference>
<evidence type="ECO:0000256" key="1">
    <source>
        <dbReference type="ARBA" id="ARBA00023172"/>
    </source>
</evidence>